<gene>
    <name evidence="14" type="ORF">prwr041_25540</name>
</gene>
<evidence type="ECO:0000256" key="6">
    <source>
        <dbReference type="ARBA" id="ARBA00022741"/>
    </source>
</evidence>
<keyword evidence="9" id="KW-0289">Folate biosynthesis</keyword>
<feature type="domain" description="7,8-dihydro-6-hydroxymethylpterin-pyrophosphokinase" evidence="13">
    <location>
        <begin position="8"/>
        <end position="123"/>
    </location>
</feature>
<keyword evidence="6" id="KW-0547">Nucleotide-binding</keyword>
<dbReference type="SUPFAM" id="SSF55083">
    <property type="entry name" value="6-hydroxymethyl-7,8-dihydropterin pyrophosphokinase, HPPK"/>
    <property type="match status" value="1"/>
</dbReference>
<accession>A0ABN6ENS8</accession>
<comment type="function">
    <text evidence="10">Catalyzes the transfer of pyrophosphate from adenosine triphosphate (ATP) to 6-hydroxymethyl-7,8-dihydropterin, an enzymatic step in folate biosynthesis pathway.</text>
</comment>
<organism evidence="14 15">
    <name type="scientific">Prevotella herbatica</name>
    <dbReference type="NCBI Taxonomy" id="2801997"/>
    <lineage>
        <taxon>Bacteria</taxon>
        <taxon>Pseudomonadati</taxon>
        <taxon>Bacteroidota</taxon>
        <taxon>Bacteroidia</taxon>
        <taxon>Bacteroidales</taxon>
        <taxon>Prevotellaceae</taxon>
        <taxon>Prevotella</taxon>
    </lineage>
</organism>
<evidence type="ECO:0000256" key="12">
    <source>
        <dbReference type="ARBA" id="ARBA00033413"/>
    </source>
</evidence>
<dbReference type="Pfam" id="PF01288">
    <property type="entry name" value="HPPK"/>
    <property type="match status" value="1"/>
</dbReference>
<dbReference type="PANTHER" id="PTHR43071">
    <property type="entry name" value="2-AMINO-4-HYDROXY-6-HYDROXYMETHYLDIHYDROPTERIDINE PYROPHOSPHOKINASE"/>
    <property type="match status" value="1"/>
</dbReference>
<keyword evidence="15" id="KW-1185">Reference proteome</keyword>
<name>A0ABN6ENS8_9BACT</name>
<evidence type="ECO:0000256" key="7">
    <source>
        <dbReference type="ARBA" id="ARBA00022777"/>
    </source>
</evidence>
<proteinExistence type="inferred from homology"/>
<protein>
    <recommendedName>
        <fullName evidence="4">2-amino-4-hydroxy-6-hydroxymethyldihydropteridine pyrophosphokinase</fullName>
        <ecNumber evidence="3">2.7.6.3</ecNumber>
    </recommendedName>
    <alternativeName>
        <fullName evidence="11">6-hydroxymethyl-7,8-dihydropterin pyrophosphokinase</fullName>
    </alternativeName>
    <alternativeName>
        <fullName evidence="12">7,8-dihydro-6-hydroxymethylpterin-pyrophosphokinase</fullName>
    </alternativeName>
</protein>
<evidence type="ECO:0000256" key="5">
    <source>
        <dbReference type="ARBA" id="ARBA00022679"/>
    </source>
</evidence>
<dbReference type="EMBL" id="AP024484">
    <property type="protein sequence ID" value="BCS86661.1"/>
    <property type="molecule type" value="Genomic_DNA"/>
</dbReference>
<evidence type="ECO:0000256" key="11">
    <source>
        <dbReference type="ARBA" id="ARBA00029766"/>
    </source>
</evidence>
<evidence type="ECO:0000256" key="10">
    <source>
        <dbReference type="ARBA" id="ARBA00029409"/>
    </source>
</evidence>
<dbReference type="InterPro" id="IPR035907">
    <property type="entry name" value="Hppk_sf"/>
</dbReference>
<comment type="pathway">
    <text evidence="1">Cofactor biosynthesis; tetrahydrofolate biosynthesis; 2-amino-4-hydroxy-6-hydroxymethyl-7,8-dihydropteridine diphosphate from 7,8-dihydroneopterin triphosphate: step 4/4.</text>
</comment>
<keyword evidence="7" id="KW-0418">Kinase</keyword>
<evidence type="ECO:0000256" key="1">
    <source>
        <dbReference type="ARBA" id="ARBA00005051"/>
    </source>
</evidence>
<comment type="similarity">
    <text evidence="2">Belongs to the HPPK family.</text>
</comment>
<evidence type="ECO:0000256" key="4">
    <source>
        <dbReference type="ARBA" id="ARBA00016218"/>
    </source>
</evidence>
<sequence length="128" mass="14715">MFDKTKLIIAFGSNFEPQINIAKAKQQLSSIFETTEFSSEIWTDPINIKSEKFINCIAIAETSFDLNSVLSSLKDIEDLCGNTIEKRKCGKVIMDVDILKYGDTIMHNDDWKRPYIIQLLKELHINIK</sequence>
<evidence type="ECO:0000256" key="2">
    <source>
        <dbReference type="ARBA" id="ARBA00005810"/>
    </source>
</evidence>
<evidence type="ECO:0000256" key="3">
    <source>
        <dbReference type="ARBA" id="ARBA00013253"/>
    </source>
</evidence>
<dbReference type="PANTHER" id="PTHR43071:SF1">
    <property type="entry name" value="2-AMINO-4-HYDROXY-6-HYDROXYMETHYLDIHYDROPTERIDINE PYROPHOSPHOKINASE"/>
    <property type="match status" value="1"/>
</dbReference>
<dbReference type="EC" id="2.7.6.3" evidence="3"/>
<keyword evidence="8" id="KW-0067">ATP-binding</keyword>
<evidence type="ECO:0000256" key="8">
    <source>
        <dbReference type="ARBA" id="ARBA00022840"/>
    </source>
</evidence>
<evidence type="ECO:0000313" key="15">
    <source>
        <dbReference type="Proteomes" id="UP001319045"/>
    </source>
</evidence>
<reference evidence="14 15" key="1">
    <citation type="journal article" date="2022" name="Int. J. Syst. Evol. Microbiol.">
        <title>Prevotella herbatica sp. nov., a plant polysaccharide-decomposing anaerobic bacterium isolated from a methanogenic reactor.</title>
        <authorList>
            <person name="Uek A."/>
            <person name="Tonouchi A."/>
            <person name="Kaku N."/>
            <person name="Ueki K."/>
        </authorList>
    </citation>
    <scope>NUCLEOTIDE SEQUENCE [LARGE SCALE GENOMIC DNA]</scope>
    <source>
        <strain evidence="14 15">WR041</strain>
    </source>
</reference>
<dbReference type="InterPro" id="IPR000550">
    <property type="entry name" value="Hppk"/>
</dbReference>
<dbReference type="Proteomes" id="UP001319045">
    <property type="component" value="Chromosome"/>
</dbReference>
<evidence type="ECO:0000259" key="13">
    <source>
        <dbReference type="Pfam" id="PF01288"/>
    </source>
</evidence>
<evidence type="ECO:0000256" key="9">
    <source>
        <dbReference type="ARBA" id="ARBA00022909"/>
    </source>
</evidence>
<dbReference type="Gene3D" id="3.30.70.560">
    <property type="entry name" value="7,8-Dihydro-6-hydroxymethylpterin-pyrophosphokinase HPPK"/>
    <property type="match status" value="1"/>
</dbReference>
<evidence type="ECO:0000313" key="14">
    <source>
        <dbReference type="EMBL" id="BCS86661.1"/>
    </source>
</evidence>
<dbReference type="RefSeq" id="WP_207154228.1">
    <property type="nucleotide sequence ID" value="NZ_AP024484.1"/>
</dbReference>
<keyword evidence="5" id="KW-0808">Transferase</keyword>